<reference evidence="1" key="1">
    <citation type="submission" date="2019-06" db="EMBL/GenBank/DDBJ databases">
        <title>Draft genome sequence of Bacillus sp. strain MHSD28.</title>
        <authorList>
            <person name="Makuwa S.C."/>
            <person name="Serepa-Dlamini M.H."/>
        </authorList>
    </citation>
    <scope>NUCLEOTIDE SEQUENCE</scope>
    <source>
        <strain evidence="1">MHSD28</strain>
    </source>
</reference>
<accession>A0AC61T008</accession>
<comment type="caution">
    <text evidence="1">The sequence shown here is derived from an EMBL/GenBank/DDBJ whole genome shotgun (WGS) entry which is preliminary data.</text>
</comment>
<keyword evidence="2" id="KW-1185">Reference proteome</keyword>
<dbReference type="EMBL" id="VHIV01000008">
    <property type="protein sequence ID" value="TPV39622.1"/>
    <property type="molecule type" value="Genomic_DNA"/>
</dbReference>
<name>A0AC61T008_9BACI</name>
<evidence type="ECO:0000313" key="1">
    <source>
        <dbReference type="EMBL" id="TPV39622.1"/>
    </source>
</evidence>
<dbReference type="Proteomes" id="UP000317636">
    <property type="component" value="Unassembled WGS sequence"/>
</dbReference>
<organism evidence="1 2">
    <name type="scientific">Bacillus dicomae</name>
    <dbReference type="NCBI Taxonomy" id="3088378"/>
    <lineage>
        <taxon>Bacteria</taxon>
        <taxon>Bacillati</taxon>
        <taxon>Bacillota</taxon>
        <taxon>Bacilli</taxon>
        <taxon>Bacillales</taxon>
        <taxon>Bacillaceae</taxon>
        <taxon>Bacillus</taxon>
        <taxon>Bacillus cereus group</taxon>
    </lineage>
</organism>
<protein>
    <submittedName>
        <fullName evidence="1">Uncharacterized protein</fullName>
    </submittedName>
</protein>
<gene>
    <name evidence="1" type="ORF">FJ659_24935</name>
</gene>
<sequence>MSMEYQERYIRKVATILTSKTKHTTGCLIEGEGAVCLKFQIELINALQDNHRLVYHLDFNDYTSETDCLAVLKKARKQLSSNKQDGKTLFLSLASFERVEKKTMDAVKILIGSRSLGINLIVSANKRFVHLVGLTEYLVTMNKSDVVFSELYRYSTQKILASLKNEDVSWGEANES</sequence>
<evidence type="ECO:0000313" key="2">
    <source>
        <dbReference type="Proteomes" id="UP000317636"/>
    </source>
</evidence>
<proteinExistence type="predicted"/>